<dbReference type="InterPro" id="IPR013783">
    <property type="entry name" value="Ig-like_fold"/>
</dbReference>
<dbReference type="InterPro" id="IPR003344">
    <property type="entry name" value="Big_1_dom"/>
</dbReference>
<dbReference type="InterPro" id="IPR036278">
    <property type="entry name" value="Sialidase_sf"/>
</dbReference>
<reference evidence="4" key="1">
    <citation type="submission" date="2013-12" db="EMBL/GenBank/DDBJ databases">
        <authorList>
            <person name="Linke B."/>
        </authorList>
    </citation>
    <scope>NUCLEOTIDE SEQUENCE [LARGE SCALE GENOMIC DNA]</scope>
    <source>
        <strain evidence="4">CRIB-18</strain>
    </source>
</reference>
<dbReference type="EMBL" id="CCEJ010000003">
    <property type="protein sequence ID" value="CDR33314.1"/>
    <property type="molecule type" value="Genomic_DNA"/>
</dbReference>
<proteinExistence type="inferred from homology"/>
<feature type="chain" id="PRO_5001854546" evidence="2">
    <location>
        <begin position="27"/>
        <end position="1121"/>
    </location>
</feature>
<dbReference type="STRING" id="1437425.CSEC_0477"/>
<keyword evidence="2" id="KW-0732">Signal</keyword>
<dbReference type="InterPro" id="IPR008964">
    <property type="entry name" value="Invasin/intimin_cell_adhesion"/>
</dbReference>
<dbReference type="OrthoDB" id="23494at2"/>
<dbReference type="SUPFAM" id="SSF49373">
    <property type="entry name" value="Invasin/intimin cell-adhesion fragments"/>
    <property type="match status" value="6"/>
</dbReference>
<evidence type="ECO:0000256" key="2">
    <source>
        <dbReference type="SAM" id="SignalP"/>
    </source>
</evidence>
<evidence type="ECO:0000313" key="5">
    <source>
        <dbReference type="Proteomes" id="UP000031552"/>
    </source>
</evidence>
<organism evidence="4 5">
    <name type="scientific">Candidatus Criblamydia sequanensis CRIB-18</name>
    <dbReference type="NCBI Taxonomy" id="1437425"/>
    <lineage>
        <taxon>Bacteria</taxon>
        <taxon>Pseudomonadati</taxon>
        <taxon>Chlamydiota</taxon>
        <taxon>Chlamydiia</taxon>
        <taxon>Parachlamydiales</taxon>
        <taxon>Candidatus Criblamydiaceae</taxon>
        <taxon>Candidatus Criblamydia</taxon>
    </lineage>
</organism>
<feature type="domain" description="Big-1" evidence="3">
    <location>
        <begin position="930"/>
        <end position="1025"/>
    </location>
</feature>
<evidence type="ECO:0000313" key="4">
    <source>
        <dbReference type="EMBL" id="CDR33314.1"/>
    </source>
</evidence>
<protein>
    <submittedName>
        <fullName evidence="4">Secreted protein</fullName>
    </submittedName>
</protein>
<dbReference type="Proteomes" id="UP000031552">
    <property type="component" value="Unassembled WGS sequence"/>
</dbReference>
<name>A0A090DWU7_9BACT</name>
<comment type="caution">
    <text evidence="4">The sequence shown here is derived from an EMBL/GenBank/DDBJ whole genome shotgun (WGS) entry which is preliminary data.</text>
</comment>
<dbReference type="SUPFAM" id="SSF50939">
    <property type="entry name" value="Sialidases"/>
    <property type="match status" value="1"/>
</dbReference>
<feature type="signal peptide" evidence="2">
    <location>
        <begin position="1"/>
        <end position="26"/>
    </location>
</feature>
<accession>A0A090DWU7</accession>
<dbReference type="RefSeq" id="WP_041016826.1">
    <property type="nucleotide sequence ID" value="NZ_CCEJ010000003.1"/>
</dbReference>
<dbReference type="eggNOG" id="COG3391">
    <property type="taxonomic scope" value="Bacteria"/>
</dbReference>
<dbReference type="CDD" id="cd15482">
    <property type="entry name" value="Sialidase_non-viral"/>
    <property type="match status" value="1"/>
</dbReference>
<gene>
    <name evidence="4" type="ORF">CSEC_0477</name>
</gene>
<evidence type="ECO:0000256" key="1">
    <source>
        <dbReference type="ARBA" id="ARBA00010116"/>
    </source>
</evidence>
<dbReference type="PROSITE" id="PS51127">
    <property type="entry name" value="BIG1"/>
    <property type="match status" value="3"/>
</dbReference>
<dbReference type="SMART" id="SM00634">
    <property type="entry name" value="BID_1"/>
    <property type="match status" value="6"/>
</dbReference>
<dbReference type="Gene3D" id="2.60.40.10">
    <property type="entry name" value="Immunoglobulins"/>
    <property type="match status" value="7"/>
</dbReference>
<feature type="domain" description="Big-1" evidence="3">
    <location>
        <begin position="729"/>
        <end position="824"/>
    </location>
</feature>
<keyword evidence="5" id="KW-1185">Reference proteome</keyword>
<evidence type="ECO:0000259" key="3">
    <source>
        <dbReference type="PROSITE" id="PS51127"/>
    </source>
</evidence>
<reference evidence="4" key="2">
    <citation type="submission" date="2014-09" db="EMBL/GenBank/DDBJ databases">
        <title>Criblamydia sequanensis harbors a mega-plasmid encoding arsenite resistance.</title>
        <authorList>
            <person name="Bertelli C."/>
            <person name="Goesmann A."/>
            <person name="Greub G."/>
        </authorList>
    </citation>
    <scope>NUCLEOTIDE SEQUENCE [LARGE SCALE GENOMIC DNA]</scope>
    <source>
        <strain evidence="4">CRIB-18</strain>
    </source>
</reference>
<sequence>MKNISRCIHLFLHAVFILLASQASSAWDLPVTEISTTTTFNQDPDVAMALNSTNEGLATWTFSSTNLLIQASKYDGSTWSAPVTISVPGEDADQSKVGMDSTGKGHAVWRRFDGPQTVIQTAAFDGTTWGAPINLSLTGQNALNPQISVNASNHAMAVWTRSNGVQNVTQAAYFDGTTWGAPVTINTPGLNSELPQVSLNSTDRALAVWEEPNGLGDVLIQAAFFNGTTWDAPVQLSSTGFNSSNAQVSLNDSNIGFATWILNNAGLGEIQAAPFNGTTWDAAETIIEPGSTGYSPKIEVWPSGNAVAVWINNDFSSERVKGTIYSSGSWGAVDTFGDQLPNTEVVLGVNSTNIAYASWLSFAPFVNVVRAAVFNGSTWAPQDTLTSEESYATSIAVNPSGRALVVLAKDSDDVGIFATESTGEDINSNVVATPPFANADGIDFSTITVTLINNGGAPIVGNTVSLAANGGSSVISAPSGPSDASGQVTFTVTDTVIEDVTYTATDETNGIVIVQTATVSFLNEESFFSTVEASPTSVLNNGSSSSTITVTLTNGTDPIVGSEVSLSQGGGSSSIFGPSGPSDALGQVFFTVTNTTAEVVTYTATDTTTGNVIAQTAQVTFFADESTTSTVTASPLIVMSDGVQASTITVTLLDNLGVPIVGNNVSLSQGGGSSIISPPSGASDAFGQVTFTVTNTQVETVTYTATDTTNAVVIFQTAQVSFETNEESASTVVAAPTSVNADGSQSSTITVTLLDDLLNPIVGNTVSLSQGGGSSSISPPSGVSNAFGQVTFTVTNTTPETVTYTARDNTNGIDLQQTAQVTFIALESNTSTVTAFPLSVISDGVSFSTITVTLLDGFLNPIVGHTVSLAQNGSSVISAPSGPSDAFGQVTFTVTNINSETVTYTATDVTNGVIITQTAQVAFGDSEAGLSTVIATPASVEANGVEFSTITVTLLNGALNPIVGNSVSLSQGGGSSIISPLVAVTNAFGQAQFIVRSTTEEVVTYTATDITNAVLITQTAEVTFTEPLGPLPPTNFRGQLKKNKFATQTEYYDLLEWDPSPDINTDHYEIYQNGVLKAVVPATGPFKVAINNVNKNLTYIYTLYAVDIEGDKSAPVVISVP</sequence>
<dbReference type="eggNOG" id="COG2373">
    <property type="taxonomic scope" value="Bacteria"/>
</dbReference>
<dbReference type="AlphaFoldDB" id="A0A090DWU7"/>
<comment type="similarity">
    <text evidence="1">Belongs to the intimin/invasin family.</text>
</comment>
<feature type="domain" description="Big-1" evidence="3">
    <location>
        <begin position="628"/>
        <end position="723"/>
    </location>
</feature>
<dbReference type="Pfam" id="PF02369">
    <property type="entry name" value="Big_1"/>
    <property type="match status" value="5"/>
</dbReference>